<keyword evidence="1" id="KW-1133">Transmembrane helix</keyword>
<protein>
    <recommendedName>
        <fullName evidence="4">DUF3592 domain-containing protein</fullName>
    </recommendedName>
</protein>
<evidence type="ECO:0000313" key="2">
    <source>
        <dbReference type="EMBL" id="CAB3962101.1"/>
    </source>
</evidence>
<feature type="transmembrane region" description="Helical" evidence="1">
    <location>
        <begin position="12"/>
        <end position="35"/>
    </location>
</feature>
<evidence type="ECO:0008006" key="4">
    <source>
        <dbReference type="Google" id="ProtNLM"/>
    </source>
</evidence>
<proteinExistence type="predicted"/>
<dbReference type="AlphaFoldDB" id="A0A6J5IRM2"/>
<reference evidence="2 3" key="1">
    <citation type="submission" date="2020-04" db="EMBL/GenBank/DDBJ databases">
        <authorList>
            <person name="Depoorter E."/>
        </authorList>
    </citation>
    <scope>NUCLEOTIDE SEQUENCE [LARGE SCALE GENOMIC DNA]</scope>
    <source>
        <strain evidence="2 3">BCC0217</strain>
    </source>
</reference>
<dbReference type="EMBL" id="CABWIL020000004">
    <property type="protein sequence ID" value="CAB3962101.1"/>
    <property type="molecule type" value="Genomic_DNA"/>
</dbReference>
<evidence type="ECO:0000313" key="3">
    <source>
        <dbReference type="Proteomes" id="UP000494301"/>
    </source>
</evidence>
<keyword evidence="1" id="KW-0812">Transmembrane</keyword>
<sequence length="174" mass="19138">MRTLSVWLRSGLLLAIGIAVVLWGGFTLADGVILLRAQAWPHVPATIEQCAATLQYGRHSAYWEVSARFRYGDGREYVTTWQPADGLTDEHDPTPARTDAQTAAYCGAAAQDGLRVSPEFPGIARLNGAAMSDEWEFRLILGTALLLVGLVNGFTGFWLLRHGDPPPRRLFSRE</sequence>
<name>A0A6J5IRM2_9BURK</name>
<gene>
    <name evidence="2" type="ORF">BLA3211_01550</name>
</gene>
<feature type="transmembrane region" description="Helical" evidence="1">
    <location>
        <begin position="139"/>
        <end position="160"/>
    </location>
</feature>
<dbReference type="Proteomes" id="UP000494301">
    <property type="component" value="Unassembled WGS sequence"/>
</dbReference>
<organism evidence="2 3">
    <name type="scientific">Burkholderia aenigmatica</name>
    <dbReference type="NCBI Taxonomy" id="2015348"/>
    <lineage>
        <taxon>Bacteria</taxon>
        <taxon>Pseudomonadati</taxon>
        <taxon>Pseudomonadota</taxon>
        <taxon>Betaproteobacteria</taxon>
        <taxon>Burkholderiales</taxon>
        <taxon>Burkholderiaceae</taxon>
        <taxon>Burkholderia</taxon>
        <taxon>Burkholderia cepacia complex</taxon>
    </lineage>
</organism>
<dbReference type="RefSeq" id="WP_122950474.1">
    <property type="nucleotide sequence ID" value="NZ_CABWIL020000004.1"/>
</dbReference>
<keyword evidence="1" id="KW-0472">Membrane</keyword>
<evidence type="ECO:0000256" key="1">
    <source>
        <dbReference type="SAM" id="Phobius"/>
    </source>
</evidence>
<accession>A0A6J5IRM2</accession>